<accession>A0A5N6Q2P8</accession>
<feature type="region of interest" description="Disordered" evidence="2">
    <location>
        <begin position="65"/>
        <end position="119"/>
    </location>
</feature>
<dbReference type="PANTHER" id="PTHR21450:SF49">
    <property type="entry name" value="NITRATE REGULATORY GENE2 PROTEIN"/>
    <property type="match status" value="1"/>
</dbReference>
<comment type="caution">
    <text evidence="5">The sequence shown here is derived from an EMBL/GenBank/DDBJ whole genome shotgun (WGS) entry which is preliminary data.</text>
</comment>
<protein>
    <recommendedName>
        <fullName evidence="7">DUF632 domain-containing protein</fullName>
    </recommendedName>
</protein>
<dbReference type="InterPro" id="IPR006868">
    <property type="entry name" value="DUF630"/>
</dbReference>
<gene>
    <name evidence="5" type="ORF">E3N88_02031</name>
</gene>
<evidence type="ECO:0000256" key="1">
    <source>
        <dbReference type="SAM" id="Coils"/>
    </source>
</evidence>
<feature type="domain" description="DUF632" evidence="3">
    <location>
        <begin position="498"/>
        <end position="798"/>
    </location>
</feature>
<dbReference type="Pfam" id="PF04783">
    <property type="entry name" value="DUF630"/>
    <property type="match status" value="1"/>
</dbReference>
<dbReference type="Proteomes" id="UP000326396">
    <property type="component" value="Linkage Group LG1"/>
</dbReference>
<feature type="compositionally biased region" description="Pro residues" evidence="2">
    <location>
        <begin position="319"/>
        <end position="329"/>
    </location>
</feature>
<dbReference type="PANTHER" id="PTHR21450">
    <property type="entry name" value="PROTEIN ALTERED PHOSPHATE STARVATION RESPONSE 1"/>
    <property type="match status" value="1"/>
</dbReference>
<feature type="region of interest" description="Disordered" evidence="2">
    <location>
        <begin position="427"/>
        <end position="472"/>
    </location>
</feature>
<reference evidence="5 6" key="1">
    <citation type="submission" date="2019-05" db="EMBL/GenBank/DDBJ databases">
        <title>Mikania micrantha, genome provides insights into the molecular mechanism of rapid growth.</title>
        <authorList>
            <person name="Liu B."/>
        </authorList>
    </citation>
    <scope>NUCLEOTIDE SEQUENCE [LARGE SCALE GENOMIC DNA]</scope>
    <source>
        <strain evidence="5">NLD-2019</strain>
        <tissue evidence="5">Leaf</tissue>
    </source>
</reference>
<organism evidence="5 6">
    <name type="scientific">Mikania micrantha</name>
    <name type="common">bitter vine</name>
    <dbReference type="NCBI Taxonomy" id="192012"/>
    <lineage>
        <taxon>Eukaryota</taxon>
        <taxon>Viridiplantae</taxon>
        <taxon>Streptophyta</taxon>
        <taxon>Embryophyta</taxon>
        <taxon>Tracheophyta</taxon>
        <taxon>Spermatophyta</taxon>
        <taxon>Magnoliopsida</taxon>
        <taxon>eudicotyledons</taxon>
        <taxon>Gunneridae</taxon>
        <taxon>Pentapetalae</taxon>
        <taxon>asterids</taxon>
        <taxon>campanulids</taxon>
        <taxon>Asterales</taxon>
        <taxon>Asteraceae</taxon>
        <taxon>Asteroideae</taxon>
        <taxon>Heliantheae alliance</taxon>
        <taxon>Eupatorieae</taxon>
        <taxon>Mikania</taxon>
    </lineage>
</organism>
<proteinExistence type="predicted"/>
<evidence type="ECO:0000313" key="5">
    <source>
        <dbReference type="EMBL" id="KAD7478895.1"/>
    </source>
</evidence>
<feature type="region of interest" description="Disordered" evidence="2">
    <location>
        <begin position="295"/>
        <end position="371"/>
    </location>
</feature>
<evidence type="ECO:0008006" key="7">
    <source>
        <dbReference type="Google" id="ProtNLM"/>
    </source>
</evidence>
<keyword evidence="6" id="KW-1185">Reference proteome</keyword>
<dbReference type="EMBL" id="SZYD01000001">
    <property type="protein sequence ID" value="KAD7478895.1"/>
    <property type="molecule type" value="Genomic_DNA"/>
</dbReference>
<dbReference type="Pfam" id="PF04782">
    <property type="entry name" value="DUF632"/>
    <property type="match status" value="1"/>
</dbReference>
<evidence type="ECO:0000259" key="4">
    <source>
        <dbReference type="Pfam" id="PF04783"/>
    </source>
</evidence>
<sequence length="908" mass="100448">MGCVGSKPDESPAVALCRQRCTFLDDAIHQRYALAEAHIAYCHSLKNVGVSLHRFFDVHSAAVHGGHSPPSPVLNLPPQRKGESSKPVPVAVHGHSHSGSGDSHLHFHTDSDEDSGDDNVSLHLHSVAGESSPLHQHGQYNNLTYNDPHENAGSSYLPPFYRPTGYPPSENPLSGYPPAGYPSLNYPPAGYPPAGYPPAGYPPAGYPPAGYPPAGYPPADYPTSRYTMNFMRKQPTQSVVYQKRPMSPETIHYGEASSSSSYYNSNNNYRNPNNFSYNNNYFNFGEYSGSVFQQPSYGGGMSSPPPFLQTEASTSNSKQPPPPPPPPAPSSTWDFLNPFETFESYYPPYTPSRDSREVREEEGIPDLEDEDYYQQEVVKEIHSSHPRFVDASGAGSGAAAGGNGGAAGGGGGVAGGGGAAAVGGGAAAVGGGGGKADSKKAAVVDDDSEKSSVVDLHYRGGPSVPEEEEPVEFEVHVVDKGETSRGEKPIHEFHNDSEVVKEIQIQFDRASESGNELAKILEVGKVPHNRKHAAYHVPSKMLNVFSPAAASKNSDPANLDVDVELRTRSKNLSSTLHKLYLWEKKLFEEVKVEEKMRLLHDEKDAKLKRLDQRGAEQHKVDTTRALVRSLSTKIRIAIQVVDKISEQINKLRDEELWPQLNEFIQGLTRMWKSMLKCHHSQCQAIGAAKRLDAIASSKHFSDDSLDATLQLEHELLNWTLRFSCWFGAQKGFVTSLNNWLLKCLLYVPEETADGPVPFSPSRIGAPTVFIICNQWAQAIDRISDKEVVESMRDFVKVVLQLWERDKNEMRRRLAMHKNMERKVKDLDREDQKIHKELQVLDKRIVVSSEKDNVAVFQSETIKSISAQTNLRLVFEAIERFTAASLKACEELLQRIEEDRISREKERVS</sequence>
<feature type="coiled-coil region" evidence="1">
    <location>
        <begin position="799"/>
        <end position="836"/>
    </location>
</feature>
<evidence type="ECO:0000259" key="3">
    <source>
        <dbReference type="Pfam" id="PF04782"/>
    </source>
</evidence>
<dbReference type="AlphaFoldDB" id="A0A5N6Q2P8"/>
<dbReference type="InterPro" id="IPR006867">
    <property type="entry name" value="DUF632"/>
</dbReference>
<name>A0A5N6Q2P8_9ASTR</name>
<evidence type="ECO:0000313" key="6">
    <source>
        <dbReference type="Proteomes" id="UP000326396"/>
    </source>
</evidence>
<dbReference type="OrthoDB" id="658187at2759"/>
<feature type="domain" description="DUF630" evidence="4">
    <location>
        <begin position="1"/>
        <end position="58"/>
    </location>
</feature>
<feature type="compositionally biased region" description="Basic and acidic residues" evidence="2">
    <location>
        <begin position="436"/>
        <end position="458"/>
    </location>
</feature>
<evidence type="ECO:0000256" key="2">
    <source>
        <dbReference type="SAM" id="MobiDB-lite"/>
    </source>
</evidence>
<keyword evidence="1" id="KW-0175">Coiled coil</keyword>
<feature type="compositionally biased region" description="Basic and acidic residues" evidence="2">
    <location>
        <begin position="353"/>
        <end position="362"/>
    </location>
</feature>